<protein>
    <submittedName>
        <fullName evidence="5">Helix-turn-helix domain-containing protein</fullName>
    </submittedName>
</protein>
<dbReference type="EMBL" id="BAABKX010000024">
    <property type="protein sequence ID" value="GAA5062887.1"/>
    <property type="molecule type" value="Genomic_DNA"/>
</dbReference>
<dbReference type="PROSITE" id="PS51118">
    <property type="entry name" value="HTH_HXLR"/>
    <property type="match status" value="1"/>
</dbReference>
<proteinExistence type="predicted"/>
<dbReference type="InterPro" id="IPR002577">
    <property type="entry name" value="HTH_HxlR"/>
</dbReference>
<dbReference type="CDD" id="cd00090">
    <property type="entry name" value="HTH_ARSR"/>
    <property type="match status" value="1"/>
</dbReference>
<dbReference type="RefSeq" id="WP_227778594.1">
    <property type="nucleotide sequence ID" value="NZ_BAABKX010000024.1"/>
</dbReference>
<sequence length="119" mass="13623">MSTETDQQRQQTDEESGQCSLIRPLMQIGSEWRLAVLYVLQDGETRFTELKRSTGANPRTLSRVLDDLGEMGFVDRRLEEDAPVATYYSLTPKGTSLSPLFDDIEAWADEWLDTQMDEE</sequence>
<evidence type="ECO:0000313" key="6">
    <source>
        <dbReference type="Proteomes" id="UP001501729"/>
    </source>
</evidence>
<dbReference type="Gene3D" id="1.10.10.10">
    <property type="entry name" value="Winged helix-like DNA-binding domain superfamily/Winged helix DNA-binding domain"/>
    <property type="match status" value="1"/>
</dbReference>
<dbReference type="InterPro" id="IPR036388">
    <property type="entry name" value="WH-like_DNA-bd_sf"/>
</dbReference>
<dbReference type="GO" id="GO:0003677">
    <property type="term" value="F:DNA binding"/>
    <property type="evidence" value="ECO:0007669"/>
    <property type="project" value="UniProtKB-KW"/>
</dbReference>
<keyword evidence="2" id="KW-0238">DNA-binding</keyword>
<evidence type="ECO:0000259" key="4">
    <source>
        <dbReference type="PROSITE" id="PS51118"/>
    </source>
</evidence>
<reference evidence="5 6" key="1">
    <citation type="journal article" date="2019" name="Int. J. Syst. Evol. Microbiol.">
        <title>The Global Catalogue of Microorganisms (GCM) 10K type strain sequencing project: providing services to taxonomists for standard genome sequencing and annotation.</title>
        <authorList>
            <consortium name="The Broad Institute Genomics Platform"/>
            <consortium name="The Broad Institute Genome Sequencing Center for Infectious Disease"/>
            <person name="Wu L."/>
            <person name="Ma J."/>
        </authorList>
    </citation>
    <scope>NUCLEOTIDE SEQUENCE [LARGE SCALE GENOMIC DNA]</scope>
    <source>
        <strain evidence="5 6">JCM 17504</strain>
    </source>
</reference>
<keyword evidence="3" id="KW-0804">Transcription</keyword>
<evidence type="ECO:0000313" key="5">
    <source>
        <dbReference type="EMBL" id="GAA5062887.1"/>
    </source>
</evidence>
<evidence type="ECO:0000256" key="1">
    <source>
        <dbReference type="ARBA" id="ARBA00023015"/>
    </source>
</evidence>
<dbReference type="InterPro" id="IPR011991">
    <property type="entry name" value="ArsR-like_HTH"/>
</dbReference>
<dbReference type="InterPro" id="IPR036390">
    <property type="entry name" value="WH_DNA-bd_sf"/>
</dbReference>
<dbReference type="Pfam" id="PF01638">
    <property type="entry name" value="HxlR"/>
    <property type="match status" value="1"/>
</dbReference>
<gene>
    <name evidence="5" type="ORF">GCM10025751_50740</name>
</gene>
<dbReference type="Proteomes" id="UP001501729">
    <property type="component" value="Unassembled WGS sequence"/>
</dbReference>
<feature type="domain" description="HTH hxlR-type" evidence="4">
    <location>
        <begin position="19"/>
        <end position="116"/>
    </location>
</feature>
<dbReference type="PANTHER" id="PTHR33204:SF18">
    <property type="entry name" value="TRANSCRIPTIONAL REGULATORY PROTEIN"/>
    <property type="match status" value="1"/>
</dbReference>
<keyword evidence="6" id="KW-1185">Reference proteome</keyword>
<organism evidence="5 6">
    <name type="scientific">Haladaptatus pallidirubidus</name>
    <dbReference type="NCBI Taxonomy" id="1008152"/>
    <lineage>
        <taxon>Archaea</taxon>
        <taxon>Methanobacteriati</taxon>
        <taxon>Methanobacteriota</taxon>
        <taxon>Stenosarchaea group</taxon>
        <taxon>Halobacteria</taxon>
        <taxon>Halobacteriales</taxon>
        <taxon>Haladaptataceae</taxon>
        <taxon>Haladaptatus</taxon>
    </lineage>
</organism>
<comment type="caution">
    <text evidence="5">The sequence shown here is derived from an EMBL/GenBank/DDBJ whole genome shotgun (WGS) entry which is preliminary data.</text>
</comment>
<keyword evidence="1" id="KW-0805">Transcription regulation</keyword>
<evidence type="ECO:0000256" key="3">
    <source>
        <dbReference type="ARBA" id="ARBA00023163"/>
    </source>
</evidence>
<name>A0AAV3UQV6_9EURY</name>
<dbReference type="PANTHER" id="PTHR33204">
    <property type="entry name" value="TRANSCRIPTIONAL REGULATOR, MARR FAMILY"/>
    <property type="match status" value="1"/>
</dbReference>
<dbReference type="GeneID" id="68617060"/>
<accession>A0AAV3UQV6</accession>
<evidence type="ECO:0000256" key="2">
    <source>
        <dbReference type="ARBA" id="ARBA00023125"/>
    </source>
</evidence>
<dbReference type="AlphaFoldDB" id="A0AAV3UQV6"/>
<dbReference type="SUPFAM" id="SSF46785">
    <property type="entry name" value="Winged helix' DNA-binding domain"/>
    <property type="match status" value="1"/>
</dbReference>